<keyword evidence="5" id="KW-0804">Transcription</keyword>
<proteinExistence type="inferred from homology"/>
<evidence type="ECO:0000259" key="6">
    <source>
        <dbReference type="PROSITE" id="PS50931"/>
    </source>
</evidence>
<dbReference type="RefSeq" id="WP_255889052.1">
    <property type="nucleotide sequence ID" value="NZ_JAFMZM010000001.1"/>
</dbReference>
<keyword evidence="2" id="KW-0805">Transcription regulation</keyword>
<name>A0ABW2NC62_9ACTN</name>
<comment type="similarity">
    <text evidence="1">Belongs to the LysR transcriptional regulatory family.</text>
</comment>
<dbReference type="Pfam" id="PF00126">
    <property type="entry name" value="HTH_1"/>
    <property type="match status" value="1"/>
</dbReference>
<dbReference type="EMBL" id="JBHTCH010000025">
    <property type="protein sequence ID" value="MFC7362526.1"/>
    <property type="molecule type" value="Genomic_DNA"/>
</dbReference>
<accession>A0ABW2NC62</accession>
<dbReference type="SUPFAM" id="SSF46785">
    <property type="entry name" value="Winged helix' DNA-binding domain"/>
    <property type="match status" value="1"/>
</dbReference>
<evidence type="ECO:0000256" key="3">
    <source>
        <dbReference type="ARBA" id="ARBA00023125"/>
    </source>
</evidence>
<dbReference type="InterPro" id="IPR036388">
    <property type="entry name" value="WH-like_DNA-bd_sf"/>
</dbReference>
<dbReference type="InterPro" id="IPR005119">
    <property type="entry name" value="LysR_subst-bd"/>
</dbReference>
<dbReference type="InterPro" id="IPR036390">
    <property type="entry name" value="WH_DNA-bd_sf"/>
</dbReference>
<evidence type="ECO:0000313" key="8">
    <source>
        <dbReference type="Proteomes" id="UP001596524"/>
    </source>
</evidence>
<dbReference type="NCBIfam" id="TIGR03298">
    <property type="entry name" value="argP"/>
    <property type="match status" value="1"/>
</dbReference>
<dbReference type="Gene3D" id="3.40.190.290">
    <property type="match status" value="1"/>
</dbReference>
<comment type="caution">
    <text evidence="7">The sequence shown here is derived from an EMBL/GenBank/DDBJ whole genome shotgun (WGS) entry which is preliminary data.</text>
</comment>
<dbReference type="Pfam" id="PF03466">
    <property type="entry name" value="LysR_substrate"/>
    <property type="match status" value="1"/>
</dbReference>
<dbReference type="InterPro" id="IPR050176">
    <property type="entry name" value="LTTR"/>
</dbReference>
<dbReference type="SUPFAM" id="SSF53850">
    <property type="entry name" value="Periplasmic binding protein-like II"/>
    <property type="match status" value="1"/>
</dbReference>
<dbReference type="InterPro" id="IPR017685">
    <property type="entry name" value="ArgP"/>
</dbReference>
<gene>
    <name evidence="7" type="ORF">ACFQO6_19815</name>
</gene>
<dbReference type="PROSITE" id="PS50931">
    <property type="entry name" value="HTH_LYSR"/>
    <property type="match status" value="1"/>
</dbReference>
<keyword evidence="4" id="KW-0010">Activator</keyword>
<dbReference type="NCBIfam" id="NF002964">
    <property type="entry name" value="PRK03635.1"/>
    <property type="match status" value="1"/>
</dbReference>
<evidence type="ECO:0000256" key="1">
    <source>
        <dbReference type="ARBA" id="ARBA00009437"/>
    </source>
</evidence>
<dbReference type="InterPro" id="IPR000847">
    <property type="entry name" value="LysR_HTH_N"/>
</dbReference>
<keyword evidence="3" id="KW-0238">DNA-binding</keyword>
<feature type="domain" description="HTH lysR-type" evidence="6">
    <location>
        <begin position="7"/>
        <end position="63"/>
    </location>
</feature>
<dbReference type="PANTHER" id="PTHR30579:SF2">
    <property type="entry name" value="HTH-TYPE TRANSCRIPTIONAL REGULATOR ARGP"/>
    <property type="match status" value="1"/>
</dbReference>
<dbReference type="PANTHER" id="PTHR30579">
    <property type="entry name" value="TRANSCRIPTIONAL REGULATOR"/>
    <property type="match status" value="1"/>
</dbReference>
<dbReference type="Proteomes" id="UP001596524">
    <property type="component" value="Unassembled WGS sequence"/>
</dbReference>
<sequence>MKDITQLDPVALRTLSVAVRLGTFEATARELHVTPSAVSQRIKALETRVGRVLLHRVKPLEPTEAGLVLVRLATQTELLEREAVAELVEEPGSDGTAYTSLPIAVNADALYGWFVDALAEVQVRHRVVFEVVREDHTRTAERLRRGEVMAAITGEPRPVPGCRVVRLGRLRYAAVATREFHADHFSDGVGSASLAEAPLVAFDRSDSLQHDFVRRVTRRHLAPPVTYVPSVREFDRAVRVGMGWGLLRESDVTEELRRGDLVELVPGRRPEVALYWQHWRLGSSLVADVTDAVVDAARRWMAT</sequence>
<reference evidence="8" key="1">
    <citation type="journal article" date="2019" name="Int. J. Syst. Evol. Microbiol.">
        <title>The Global Catalogue of Microorganisms (GCM) 10K type strain sequencing project: providing services to taxonomists for standard genome sequencing and annotation.</title>
        <authorList>
            <consortium name="The Broad Institute Genomics Platform"/>
            <consortium name="The Broad Institute Genome Sequencing Center for Infectious Disease"/>
            <person name="Wu L."/>
            <person name="Ma J."/>
        </authorList>
    </citation>
    <scope>NUCLEOTIDE SEQUENCE [LARGE SCALE GENOMIC DNA]</scope>
    <source>
        <strain evidence="8">FCH27</strain>
    </source>
</reference>
<evidence type="ECO:0000256" key="5">
    <source>
        <dbReference type="ARBA" id="ARBA00023163"/>
    </source>
</evidence>
<protein>
    <submittedName>
        <fullName evidence="7">LysR family transcriptional regulator ArgP</fullName>
    </submittedName>
</protein>
<dbReference type="Gene3D" id="1.10.10.10">
    <property type="entry name" value="Winged helix-like DNA-binding domain superfamily/Winged helix DNA-binding domain"/>
    <property type="match status" value="1"/>
</dbReference>
<keyword evidence="8" id="KW-1185">Reference proteome</keyword>
<organism evidence="7 8">
    <name type="scientific">Nocardioides astragali</name>
    <dbReference type="NCBI Taxonomy" id="1776736"/>
    <lineage>
        <taxon>Bacteria</taxon>
        <taxon>Bacillati</taxon>
        <taxon>Actinomycetota</taxon>
        <taxon>Actinomycetes</taxon>
        <taxon>Propionibacteriales</taxon>
        <taxon>Nocardioidaceae</taxon>
        <taxon>Nocardioides</taxon>
    </lineage>
</organism>
<evidence type="ECO:0000256" key="4">
    <source>
        <dbReference type="ARBA" id="ARBA00023159"/>
    </source>
</evidence>
<evidence type="ECO:0000313" key="7">
    <source>
        <dbReference type="EMBL" id="MFC7362526.1"/>
    </source>
</evidence>
<evidence type="ECO:0000256" key="2">
    <source>
        <dbReference type="ARBA" id="ARBA00023015"/>
    </source>
</evidence>